<proteinExistence type="predicted"/>
<accession>G7E2F4</accession>
<gene>
    <name evidence="4" type="primary">Mo03688</name>
    <name evidence="4" type="ORF">E5Q_03688</name>
</gene>
<dbReference type="SUPFAM" id="SSF52087">
    <property type="entry name" value="CRAL/TRIO domain"/>
    <property type="match status" value="1"/>
</dbReference>
<evidence type="ECO:0000256" key="2">
    <source>
        <dbReference type="SAM" id="SignalP"/>
    </source>
</evidence>
<dbReference type="Gene3D" id="1.10.8.20">
    <property type="entry name" value="N-terminal domain of phosphatidylinositol transfer protein sec14p"/>
    <property type="match status" value="1"/>
</dbReference>
<dbReference type="STRING" id="764103.G7E2F4"/>
<dbReference type="InParanoid" id="G7E2F4"/>
<dbReference type="InterPro" id="IPR001251">
    <property type="entry name" value="CRAL-TRIO_dom"/>
</dbReference>
<keyword evidence="2" id="KW-0732">Signal</keyword>
<dbReference type="SMART" id="SM01100">
    <property type="entry name" value="CRAL_TRIO_N"/>
    <property type="match status" value="1"/>
</dbReference>
<evidence type="ECO:0000313" key="4">
    <source>
        <dbReference type="EMBL" id="GAA97014.1"/>
    </source>
</evidence>
<dbReference type="OrthoDB" id="1434354at2759"/>
<dbReference type="PANTHER" id="PTHR45657:SF1">
    <property type="entry name" value="CRAL-TRIO DOMAIN-CONTAINING PROTEIN YKL091C-RELATED"/>
    <property type="match status" value="1"/>
</dbReference>
<dbReference type="InterPro" id="IPR036273">
    <property type="entry name" value="CRAL/TRIO_N_dom_sf"/>
</dbReference>
<dbReference type="Proteomes" id="UP000009131">
    <property type="component" value="Unassembled WGS sequence"/>
</dbReference>
<dbReference type="InterPro" id="IPR036865">
    <property type="entry name" value="CRAL-TRIO_dom_sf"/>
</dbReference>
<feature type="region of interest" description="Disordered" evidence="1">
    <location>
        <begin position="83"/>
        <end position="103"/>
    </location>
</feature>
<dbReference type="InterPro" id="IPR011074">
    <property type="entry name" value="CRAL/TRIO_N_dom"/>
</dbReference>
<comment type="caution">
    <text evidence="4">The sequence shown here is derived from an EMBL/GenBank/DDBJ whole genome shotgun (WGS) entry which is preliminary data.</text>
</comment>
<reference evidence="4 5" key="2">
    <citation type="journal article" date="2012" name="Open Biol.">
        <title>Characteristics of nucleosomes and linker DNA regions on the genome of the basidiomycete Mixia osmundae revealed by mono- and dinucleosome mapping.</title>
        <authorList>
            <person name="Nishida H."/>
            <person name="Kondo S."/>
            <person name="Matsumoto T."/>
            <person name="Suzuki Y."/>
            <person name="Yoshikawa H."/>
            <person name="Taylor T.D."/>
            <person name="Sugiyama J."/>
        </authorList>
    </citation>
    <scope>NUCLEOTIDE SEQUENCE [LARGE SCALE GENOMIC DNA]</scope>
    <source>
        <strain evidence="5">CBS 9802 / IAM 14324 / JCM 22182 / KY 12970</strain>
    </source>
</reference>
<evidence type="ECO:0000256" key="1">
    <source>
        <dbReference type="SAM" id="MobiDB-lite"/>
    </source>
</evidence>
<dbReference type="eggNOG" id="KOG1471">
    <property type="taxonomic scope" value="Eukaryota"/>
</dbReference>
<protein>
    <recommendedName>
        <fullName evidence="3">CRAL-TRIO domain-containing protein</fullName>
    </recommendedName>
</protein>
<dbReference type="HOGENOM" id="CLU_014001_0_1_1"/>
<feature type="chain" id="PRO_5003492747" description="CRAL-TRIO domain-containing protein" evidence="2">
    <location>
        <begin position="20"/>
        <end position="366"/>
    </location>
</feature>
<dbReference type="Gene3D" id="3.40.525.10">
    <property type="entry name" value="CRAL-TRIO lipid binding domain"/>
    <property type="match status" value="1"/>
</dbReference>
<dbReference type="EMBL" id="BABT02000110">
    <property type="protein sequence ID" value="GAA97014.1"/>
    <property type="molecule type" value="Genomic_DNA"/>
</dbReference>
<name>G7E2F4_MIXOS</name>
<organism evidence="4 5">
    <name type="scientific">Mixia osmundae (strain CBS 9802 / IAM 14324 / JCM 22182 / KY 12970)</name>
    <dbReference type="NCBI Taxonomy" id="764103"/>
    <lineage>
        <taxon>Eukaryota</taxon>
        <taxon>Fungi</taxon>
        <taxon>Dikarya</taxon>
        <taxon>Basidiomycota</taxon>
        <taxon>Pucciniomycotina</taxon>
        <taxon>Mixiomycetes</taxon>
        <taxon>Mixiales</taxon>
        <taxon>Mixiaceae</taxon>
        <taxon>Mixia</taxon>
    </lineage>
</organism>
<dbReference type="PROSITE" id="PS50191">
    <property type="entry name" value="CRAL_TRIO"/>
    <property type="match status" value="1"/>
</dbReference>
<dbReference type="Pfam" id="PF00650">
    <property type="entry name" value="CRAL_TRIO"/>
    <property type="match status" value="1"/>
</dbReference>
<dbReference type="SMART" id="SM00516">
    <property type="entry name" value="SEC14"/>
    <property type="match status" value="1"/>
</dbReference>
<dbReference type="PANTHER" id="PTHR45657">
    <property type="entry name" value="CRAL-TRIO DOMAIN-CONTAINING PROTEIN YKL091C-RELATED"/>
    <property type="match status" value="1"/>
</dbReference>
<dbReference type="SUPFAM" id="SSF46938">
    <property type="entry name" value="CRAL/TRIO N-terminal domain"/>
    <property type="match status" value="1"/>
</dbReference>
<dbReference type="InterPro" id="IPR051026">
    <property type="entry name" value="PI/PC_transfer"/>
</dbReference>
<evidence type="ECO:0000259" key="3">
    <source>
        <dbReference type="PROSITE" id="PS50191"/>
    </source>
</evidence>
<dbReference type="AlphaFoldDB" id="G7E2F4"/>
<feature type="domain" description="CRAL-TRIO" evidence="3">
    <location>
        <begin position="181"/>
        <end position="354"/>
    </location>
</feature>
<reference evidence="4 5" key="1">
    <citation type="journal article" date="2011" name="J. Gen. Appl. Microbiol.">
        <title>Draft genome sequencing of the enigmatic basidiomycete Mixia osmundae.</title>
        <authorList>
            <person name="Nishida H."/>
            <person name="Nagatsuka Y."/>
            <person name="Sugiyama J."/>
        </authorList>
    </citation>
    <scope>NUCLEOTIDE SEQUENCE [LARGE SCALE GENOMIC DNA]</scope>
    <source>
        <strain evidence="5">CBS 9802 / IAM 14324 / JCM 22182 / KY 12970</strain>
    </source>
</reference>
<keyword evidence="5" id="KW-1185">Reference proteome</keyword>
<evidence type="ECO:0000313" key="5">
    <source>
        <dbReference type="Proteomes" id="UP000009131"/>
    </source>
</evidence>
<feature type="signal peptide" evidence="2">
    <location>
        <begin position="1"/>
        <end position="19"/>
    </location>
</feature>
<dbReference type="CDD" id="cd00170">
    <property type="entry name" value="SEC14"/>
    <property type="match status" value="1"/>
</dbReference>
<feature type="compositionally biased region" description="Polar residues" evidence="1">
    <location>
        <begin position="83"/>
        <end position="92"/>
    </location>
</feature>
<sequence length="366" mass="41412">MRVLVLWFVIGTSTAPSSRHQRRAASEASYWPPSGPLPWSRITAEHIQPSMIRAQPGSECTVLAGDHAANMPDTTIKGAIAASKSSVRQSTELPMPGRPGHLTDDQAKGLAELKKLLSEHLSAHPTTPFRRELLTDDGYLCRYLRARSFEAHKSKDLLLKSEAWRKDFKLDELYSTWNFPEQRQVKKHWSVYFHSTDRFGRPICVNHAGVKDYKALCKIVSPERLIQNFAVEVETTIKRRYPSCTKAKGSLVDCSLLILDLKDISLSQFYSMRSVIHTLLTFSQDVFPETSGRIMVINAPTAFTYIWSWAQSYLAQRTISKISFLGHDYLPKLLEIADRDALPRQLGGTCRQCPEGCEHSDLGPWH</sequence>